<evidence type="ECO:0000313" key="2">
    <source>
        <dbReference type="Proteomes" id="UP000727907"/>
    </source>
</evidence>
<proteinExistence type="predicted"/>
<comment type="caution">
    <text evidence="1">The sequence shown here is derived from an EMBL/GenBank/DDBJ whole genome shotgun (WGS) entry which is preliminary data.</text>
</comment>
<gene>
    <name evidence="1" type="ORF">KQ910_13310</name>
</gene>
<name>A0ABS6IJG8_9HYPH</name>
<reference evidence="1 2" key="1">
    <citation type="submission" date="2021-06" db="EMBL/GenBank/DDBJ databases">
        <authorList>
            <person name="Lee D.H."/>
        </authorList>
    </citation>
    <scope>NUCLEOTIDE SEQUENCE [LARGE SCALE GENOMIC DNA]</scope>
    <source>
        <strain evidence="1 2">MMS21-HV4-11</strain>
    </source>
</reference>
<dbReference type="Pfam" id="PF11185">
    <property type="entry name" value="DUF2971"/>
    <property type="match status" value="1"/>
</dbReference>
<dbReference type="RefSeq" id="WP_216960795.1">
    <property type="nucleotide sequence ID" value="NZ_JAHOPB010000001.1"/>
</dbReference>
<evidence type="ECO:0000313" key="1">
    <source>
        <dbReference type="EMBL" id="MBU8874747.1"/>
    </source>
</evidence>
<organism evidence="1 2">
    <name type="scientific">Reyranella humidisoli</name>
    <dbReference type="NCBI Taxonomy" id="2849149"/>
    <lineage>
        <taxon>Bacteria</taxon>
        <taxon>Pseudomonadati</taxon>
        <taxon>Pseudomonadota</taxon>
        <taxon>Alphaproteobacteria</taxon>
        <taxon>Hyphomicrobiales</taxon>
        <taxon>Reyranellaceae</taxon>
        <taxon>Reyranella</taxon>
    </lineage>
</organism>
<sequence>MNDVLEVQFGLECLAQAYRGEHGNNLQSFLNSIYPGISKKIEEKFNADQKRLLYDTYITCLSEHAGPNHQYEDRIGRLSMWRAYGRGNGVALVINQDHLWGNFDSLGIFSSPVAYLDAKEFGHELFELAASLRSNAEFVRSIGEEQTLNAVIHAFSVAAVSTKHPGFREEREWRVIRLPTSPFPCPLNKPIKVIDGVPQEIIELPLADDPARNVEGLEPSKLLDRVIIGPTEFPIPMYGAFLRTMGNAGIPHHWDKLHISYVPLRPTSQPS</sequence>
<accession>A0ABS6IJG8</accession>
<dbReference type="InterPro" id="IPR021352">
    <property type="entry name" value="DUF2971"/>
</dbReference>
<dbReference type="EMBL" id="JAHOPB010000001">
    <property type="protein sequence ID" value="MBU8874747.1"/>
    <property type="molecule type" value="Genomic_DNA"/>
</dbReference>
<protein>
    <submittedName>
        <fullName evidence="1">DUF2971 domain-containing protein</fullName>
    </submittedName>
</protein>
<dbReference type="Proteomes" id="UP000727907">
    <property type="component" value="Unassembled WGS sequence"/>
</dbReference>
<keyword evidence="2" id="KW-1185">Reference proteome</keyword>